<dbReference type="RefSeq" id="WP_128699340.1">
    <property type="nucleotide sequence ID" value="NZ_CP019384.1"/>
</dbReference>
<dbReference type="EMBL" id="CP019384">
    <property type="protein sequence ID" value="QAT16702.1"/>
    <property type="molecule type" value="Genomic_DNA"/>
</dbReference>
<reference evidence="2 3" key="1">
    <citation type="submission" date="2017-01" db="EMBL/GenBank/DDBJ databases">
        <title>First insights into the biology of 'candidatus Vampirococcus archaeovorus'.</title>
        <authorList>
            <person name="Kizina J."/>
            <person name="Jordan S."/>
            <person name="Stueber K."/>
            <person name="Reinhardt R."/>
            <person name="Harder J."/>
        </authorList>
    </citation>
    <scope>NUCLEOTIDE SEQUENCE [LARGE SCALE GENOMIC DNA]</scope>
    <source>
        <strain evidence="2 3">LiM</strain>
    </source>
</reference>
<protein>
    <recommendedName>
        <fullName evidence="4">DUF2188 domain-containing protein</fullName>
    </recommendedName>
</protein>
<dbReference type="InterPro" id="IPR018691">
    <property type="entry name" value="DUF2188"/>
</dbReference>
<gene>
    <name evidence="2" type="ORF">BU251_02625</name>
</gene>
<accession>A0A410P3M0</accession>
<sequence length="77" mass="8437">MAERKRVWVSPDGKGGWDVKTQGAQRAAGNYEDKTDALSKAKEVAKNAPLGQVVVQGRDGKIQTEYTYGKDPERFPG</sequence>
<dbReference type="OrthoDB" id="8858565at2"/>
<dbReference type="Pfam" id="PF09954">
    <property type="entry name" value="DUF2188"/>
    <property type="match status" value="1"/>
</dbReference>
<dbReference type="KEGG" id="vai:BU251_02625"/>
<evidence type="ECO:0000313" key="3">
    <source>
        <dbReference type="Proteomes" id="UP000287243"/>
    </source>
</evidence>
<dbReference type="AlphaFoldDB" id="A0A410P3M0"/>
<dbReference type="Proteomes" id="UP000287243">
    <property type="component" value="Chromosome"/>
</dbReference>
<evidence type="ECO:0000313" key="2">
    <source>
        <dbReference type="EMBL" id="QAT16702.1"/>
    </source>
</evidence>
<keyword evidence="3" id="KW-1185">Reference proteome</keyword>
<evidence type="ECO:0008006" key="4">
    <source>
        <dbReference type="Google" id="ProtNLM"/>
    </source>
</evidence>
<evidence type="ECO:0000256" key="1">
    <source>
        <dbReference type="SAM" id="MobiDB-lite"/>
    </source>
</evidence>
<organism evidence="2 3">
    <name type="scientific">Velamenicoccus archaeovorus</name>
    <dbReference type="NCBI Taxonomy" id="1930593"/>
    <lineage>
        <taxon>Bacteria</taxon>
        <taxon>Pseudomonadati</taxon>
        <taxon>Candidatus Omnitrophota</taxon>
        <taxon>Candidatus Velamenicoccus</taxon>
    </lineage>
</organism>
<feature type="region of interest" description="Disordered" evidence="1">
    <location>
        <begin position="1"/>
        <end position="30"/>
    </location>
</feature>
<proteinExistence type="predicted"/>
<name>A0A410P3M0_VELA1</name>